<sequence length="634" mass="71977">MEKDVAKHPYLHQPKDRSGWVFRVVIPLRLRAYTKPRRREFKETLGPTYQAAMERYHQALATWLQLRQSLEESARADGPAIDDNYIPPVTYKYLTARQRRLLDNFVDSWVYRSAEAHDVQVPSIAANDEERQSTGEETSFNELDEFEQDLKNELAELKGAMRRMQLPESWVEDKMSELGEVTGILLHPECAERNDFLFRLAAADIEALELSLGRLSGSKFRPTPPKPDGPFDEEDRVKQGPTLLDAFTKWSNQRTRAGEGKTDNEYRAFAERFARFALDAPLERAPLEILAALTRERQIGRCWLEHVANNQGVQRKTLQKYRSAMSTLFAVAIDNGMTDVNPFSFKLTSLQLRGTTAEKSKGNKEARSPLPASVMDSFFSGPLYDGPGFDRRLPPPVAYWFPLLFRFTGARPLELAFLMRDDIVLAEDGTTEARLLAGHGDASWIYIFSDTPGVGGLARPLKTGVSLRRFPVPQVLLDLGFADYVRSVPRGQWLLPMKVPTEKPGKRALYVLNGLGDYRKVTLGIMDGQYVTYSLRHTIIDEAREAGIAQEVRDALVGHREGDHRNKNAGEIYYGARWYPAKPLLEAVAQLDRVMHRLPSGFPTWAEFQRRTPDFSSVARSPKAPPLKKPRLRT</sequence>
<dbReference type="AlphaFoldDB" id="A0A2N7VK35"/>
<keyword evidence="1" id="KW-0233">DNA recombination</keyword>
<dbReference type="InterPro" id="IPR013762">
    <property type="entry name" value="Integrase-like_cat_sf"/>
</dbReference>
<evidence type="ECO:0000256" key="2">
    <source>
        <dbReference type="SAM" id="MobiDB-lite"/>
    </source>
</evidence>
<dbReference type="GO" id="GO:0006310">
    <property type="term" value="P:DNA recombination"/>
    <property type="evidence" value="ECO:0007669"/>
    <property type="project" value="UniProtKB-KW"/>
</dbReference>
<accession>A0A2N7VK35</accession>
<dbReference type="EMBL" id="PNYA01000019">
    <property type="protein sequence ID" value="PMS17508.1"/>
    <property type="molecule type" value="Genomic_DNA"/>
</dbReference>
<dbReference type="GO" id="GO:0015074">
    <property type="term" value="P:DNA integration"/>
    <property type="evidence" value="ECO:0007669"/>
    <property type="project" value="InterPro"/>
</dbReference>
<dbReference type="GO" id="GO:0003677">
    <property type="term" value="F:DNA binding"/>
    <property type="evidence" value="ECO:0007669"/>
    <property type="project" value="InterPro"/>
</dbReference>
<evidence type="ECO:0008006" key="5">
    <source>
        <dbReference type="Google" id="ProtNLM"/>
    </source>
</evidence>
<gene>
    <name evidence="3" type="ORF">C0Z18_20520</name>
</gene>
<protein>
    <recommendedName>
        <fullName evidence="5">Core-binding (CB) domain-containing protein</fullName>
    </recommendedName>
</protein>
<proteinExistence type="predicted"/>
<evidence type="ECO:0000313" key="3">
    <source>
        <dbReference type="EMBL" id="PMS17508.1"/>
    </source>
</evidence>
<organism evidence="3 4">
    <name type="scientific">Trinickia dabaoshanensis</name>
    <dbReference type="NCBI Taxonomy" id="564714"/>
    <lineage>
        <taxon>Bacteria</taxon>
        <taxon>Pseudomonadati</taxon>
        <taxon>Pseudomonadota</taxon>
        <taxon>Betaproteobacteria</taxon>
        <taxon>Burkholderiales</taxon>
        <taxon>Burkholderiaceae</taxon>
        <taxon>Trinickia</taxon>
    </lineage>
</organism>
<reference evidence="3 4" key="1">
    <citation type="submission" date="2018-01" db="EMBL/GenBank/DDBJ databases">
        <title>Whole genome analyses suggest that Burkholderia sensu lato contains two further novel genera in the rhizoxinica-symbiotica group Mycetohabitans gen. nov., and Trinickia gen. nov.: implications for the evolution of diazotrophy and nodulation in the Burkholderiaceae.</title>
        <authorList>
            <person name="Estrada-de los Santos P."/>
            <person name="Palmer M."/>
            <person name="Chavez-Ramirez B."/>
            <person name="Beukes C."/>
            <person name="Steenkamp E.T."/>
            <person name="Hirsch A.M."/>
            <person name="Manyaka P."/>
            <person name="Maluk M."/>
            <person name="Lafos M."/>
            <person name="Crook M."/>
            <person name="Gross E."/>
            <person name="Simon M.F."/>
            <person name="Bueno dos Reis Junior F."/>
            <person name="Poole P.S."/>
            <person name="Venter S.N."/>
            <person name="James E.K."/>
        </authorList>
    </citation>
    <scope>NUCLEOTIDE SEQUENCE [LARGE SCALE GENOMIC DNA]</scope>
    <source>
        <strain evidence="3 4">GIMN1.004</strain>
    </source>
</reference>
<name>A0A2N7VK35_9BURK</name>
<feature type="region of interest" description="Disordered" evidence="2">
    <location>
        <begin position="122"/>
        <end position="141"/>
    </location>
</feature>
<dbReference type="Proteomes" id="UP000235616">
    <property type="component" value="Unassembled WGS sequence"/>
</dbReference>
<evidence type="ECO:0000256" key="1">
    <source>
        <dbReference type="ARBA" id="ARBA00023172"/>
    </source>
</evidence>
<dbReference type="RefSeq" id="WP_102647298.1">
    <property type="nucleotide sequence ID" value="NZ_PNYA01000019.1"/>
</dbReference>
<feature type="region of interest" description="Disordered" evidence="2">
    <location>
        <begin position="615"/>
        <end position="634"/>
    </location>
</feature>
<dbReference type="SUPFAM" id="SSF56349">
    <property type="entry name" value="DNA breaking-rejoining enzymes"/>
    <property type="match status" value="1"/>
</dbReference>
<dbReference type="OrthoDB" id="9784724at2"/>
<dbReference type="InterPro" id="IPR011010">
    <property type="entry name" value="DNA_brk_join_enz"/>
</dbReference>
<keyword evidence="4" id="KW-1185">Reference proteome</keyword>
<evidence type="ECO:0000313" key="4">
    <source>
        <dbReference type="Proteomes" id="UP000235616"/>
    </source>
</evidence>
<comment type="caution">
    <text evidence="3">The sequence shown here is derived from an EMBL/GenBank/DDBJ whole genome shotgun (WGS) entry which is preliminary data.</text>
</comment>
<dbReference type="Gene3D" id="1.10.443.10">
    <property type="entry name" value="Intergrase catalytic core"/>
    <property type="match status" value="1"/>
</dbReference>